<dbReference type="OrthoDB" id="7776143at2759"/>
<dbReference type="EMBL" id="VTPC01091149">
    <property type="protein sequence ID" value="KAF2879521.1"/>
    <property type="molecule type" value="Genomic_DNA"/>
</dbReference>
<reference evidence="6" key="1">
    <citation type="submission" date="2019-08" db="EMBL/GenBank/DDBJ databases">
        <title>The genome of the North American firefly Photinus pyralis.</title>
        <authorList>
            <consortium name="Photinus pyralis genome working group"/>
            <person name="Fallon T.R."/>
            <person name="Sander Lower S.E."/>
            <person name="Weng J.-K."/>
        </authorList>
    </citation>
    <scope>NUCLEOTIDE SEQUENCE</scope>
    <source>
        <strain evidence="6">TRF0915ILg1</strain>
        <tissue evidence="6">Whole body</tissue>
    </source>
</reference>
<keyword evidence="4 5" id="KW-0732">Signal</keyword>
<dbReference type="GO" id="GO:0005576">
    <property type="term" value="C:extracellular region"/>
    <property type="evidence" value="ECO:0007669"/>
    <property type="project" value="UniProtKB-SubCell"/>
</dbReference>
<comment type="similarity">
    <text evidence="2">Belongs to the major royal jelly protein family.</text>
</comment>
<evidence type="ECO:0000313" key="7">
    <source>
        <dbReference type="Proteomes" id="UP000801492"/>
    </source>
</evidence>
<protein>
    <submittedName>
        <fullName evidence="6">Uncharacterized protein</fullName>
    </submittedName>
</protein>
<dbReference type="Proteomes" id="UP000801492">
    <property type="component" value="Unassembled WGS sequence"/>
</dbReference>
<dbReference type="PANTHER" id="PTHR10009:SF11">
    <property type="entry name" value="RH54244P"/>
    <property type="match status" value="1"/>
</dbReference>
<evidence type="ECO:0000256" key="4">
    <source>
        <dbReference type="ARBA" id="ARBA00022729"/>
    </source>
</evidence>
<name>A0A8K0C6A4_IGNLU</name>
<sequence>MRLIVIAVLVCFIAGFECRELKEAFTWSRISYAGLGSTESRNGYQQEGASSSSTFLFPESGNDQNNFGGSYIYENNIPMGANRWKDKLFVTVPRRRVGVPSTLNFVWMNSTERHNVPLIPYPNWRINQFDPTREPDNFVSIYRTAVDACDRLWMVDTGLIETPGNNTRVLPARIIIIDLNTDKVIRQYTLKPSDVVPHSTLANLAVDVTANTCDRAFLYIPDLSGYGLVVYDFHENDSWRVRHNFFFVESLHGDFNVGGQRFHWNDGVFSVALSGVNPDGFRTMYFHSMAGVHIFSVSTRVVRDRGLATRSNHESDFKIAAERAGGSQTSASDLHQPSGVLFLSLVNQNAIGCWNVNNNARSENFDIIHKDDQKLIYPCDLKVYQDEVIVLSNTMPVFLFARLNYDETNFRVWISKVSDAVRDTSCAAMHRKPAGRY</sequence>
<evidence type="ECO:0000256" key="2">
    <source>
        <dbReference type="ARBA" id="ARBA00009127"/>
    </source>
</evidence>
<dbReference type="InterPro" id="IPR017996">
    <property type="entry name" value="MRJP/yellow-related"/>
</dbReference>
<keyword evidence="3" id="KW-0964">Secreted</keyword>
<evidence type="ECO:0000256" key="5">
    <source>
        <dbReference type="SAM" id="SignalP"/>
    </source>
</evidence>
<dbReference type="Pfam" id="PF03022">
    <property type="entry name" value="MRJP"/>
    <property type="match status" value="1"/>
</dbReference>
<dbReference type="Gene3D" id="2.120.10.30">
    <property type="entry name" value="TolB, C-terminal domain"/>
    <property type="match status" value="1"/>
</dbReference>
<dbReference type="InterPro" id="IPR011042">
    <property type="entry name" value="6-blade_b-propeller_TolB-like"/>
</dbReference>
<organism evidence="6 7">
    <name type="scientific">Ignelater luminosus</name>
    <name type="common">Cucubano</name>
    <name type="synonym">Pyrophorus luminosus</name>
    <dbReference type="NCBI Taxonomy" id="2038154"/>
    <lineage>
        <taxon>Eukaryota</taxon>
        <taxon>Metazoa</taxon>
        <taxon>Ecdysozoa</taxon>
        <taxon>Arthropoda</taxon>
        <taxon>Hexapoda</taxon>
        <taxon>Insecta</taxon>
        <taxon>Pterygota</taxon>
        <taxon>Neoptera</taxon>
        <taxon>Endopterygota</taxon>
        <taxon>Coleoptera</taxon>
        <taxon>Polyphaga</taxon>
        <taxon>Elateriformia</taxon>
        <taxon>Elateroidea</taxon>
        <taxon>Elateridae</taxon>
        <taxon>Agrypninae</taxon>
        <taxon>Pyrophorini</taxon>
        <taxon>Ignelater</taxon>
    </lineage>
</organism>
<dbReference type="AlphaFoldDB" id="A0A8K0C6A4"/>
<feature type="signal peptide" evidence="5">
    <location>
        <begin position="1"/>
        <end position="18"/>
    </location>
</feature>
<feature type="chain" id="PRO_5035423987" evidence="5">
    <location>
        <begin position="19"/>
        <end position="437"/>
    </location>
</feature>
<proteinExistence type="inferred from homology"/>
<comment type="subcellular location">
    <subcellularLocation>
        <location evidence="1">Secreted</location>
    </subcellularLocation>
</comment>
<gene>
    <name evidence="6" type="ORF">ILUMI_26653</name>
</gene>
<evidence type="ECO:0000256" key="3">
    <source>
        <dbReference type="ARBA" id="ARBA00022525"/>
    </source>
</evidence>
<comment type="caution">
    <text evidence="6">The sequence shown here is derived from an EMBL/GenBank/DDBJ whole genome shotgun (WGS) entry which is preliminary data.</text>
</comment>
<keyword evidence="7" id="KW-1185">Reference proteome</keyword>
<accession>A0A8K0C6A4</accession>
<evidence type="ECO:0000313" key="6">
    <source>
        <dbReference type="EMBL" id="KAF2879521.1"/>
    </source>
</evidence>
<dbReference type="PANTHER" id="PTHR10009">
    <property type="entry name" value="PROTEIN YELLOW-RELATED"/>
    <property type="match status" value="1"/>
</dbReference>
<evidence type="ECO:0000256" key="1">
    <source>
        <dbReference type="ARBA" id="ARBA00004613"/>
    </source>
</evidence>